<dbReference type="NCBIfam" id="NF002352">
    <property type="entry name" value="PRK01318.1-3"/>
    <property type="match status" value="1"/>
</dbReference>
<dbReference type="InterPro" id="IPR019998">
    <property type="entry name" value="Membr_insert_YidC"/>
</dbReference>
<sequence>MENQRLFLFFALILVLFLIWQAWNEEKVARLAPPASPVTAVTPSAPAGATGGEAAAPRHDVPGSPQQALPAVPGGSTLKSGTRIHVQTDVYDIVIDSVGGDLRQAGLRTYPQSIDHRDRPFVLMQDGSEFYIAQSGLVASEGEAPDHYAVYSAEQTDYRLADGQDRLEVPLVWTSPSGVKVTKTYTFHRGSFVIDLDHRVVNASAEPWRGSQYRQLQRTGVSTSVGIGQTYTYTGGVVSTPEKNYEKLDFASLAKQDFNQDVTGGWLAMIQHYFVSAIVPNQGETNAFYSRALGDNRFVLGMRGAAQSVDPGASADFATRLYVGPKLQDELAKVAPHLELTVDYGKLTLIAQPLFWALKHIHGLIGNWGWSIIILTVLIKLAFFKLSETSYRSMARMRTLAPKMQDLKQRYGDDKQKLNQAMMELYKKEKVNPLGGCLPIVVQIPVFIALYWMLLESVELRQAPWLGWIADLSAQDPFYVLPIIMGATMVIQQRLNPPPPDPVQAKVMMFLPVLFTFMFLWFPSGLVLYWVVNNTLSILQQWVITRRVEAGKDAATA</sequence>
<dbReference type="Pfam" id="PF02096">
    <property type="entry name" value="60KD_IMP"/>
    <property type="match status" value="1"/>
</dbReference>
<dbReference type="GO" id="GO:0015031">
    <property type="term" value="P:protein transport"/>
    <property type="evidence" value="ECO:0007669"/>
    <property type="project" value="UniProtKB-KW"/>
</dbReference>
<dbReference type="Gene3D" id="2.70.98.90">
    <property type="match status" value="1"/>
</dbReference>
<feature type="domain" description="Membrane insertase YidC N-terminal" evidence="16">
    <location>
        <begin position="83"/>
        <end position="356"/>
    </location>
</feature>
<dbReference type="PRINTS" id="PR01900">
    <property type="entry name" value="YIDCPROTEIN"/>
</dbReference>
<evidence type="ECO:0000256" key="2">
    <source>
        <dbReference type="ARBA" id="ARBA00010527"/>
    </source>
</evidence>
<keyword evidence="9 13" id="KW-0472">Membrane</keyword>
<proteinExistence type="inferred from homology"/>
<evidence type="ECO:0000259" key="15">
    <source>
        <dbReference type="Pfam" id="PF02096"/>
    </source>
</evidence>
<evidence type="ECO:0000256" key="8">
    <source>
        <dbReference type="ARBA" id="ARBA00022989"/>
    </source>
</evidence>
<dbReference type="GO" id="GO:0051205">
    <property type="term" value="P:protein insertion into membrane"/>
    <property type="evidence" value="ECO:0007669"/>
    <property type="project" value="TreeGrafter"/>
</dbReference>
<feature type="compositionally biased region" description="Low complexity" evidence="14">
    <location>
        <begin position="37"/>
        <end position="55"/>
    </location>
</feature>
<dbReference type="GO" id="GO:0005886">
    <property type="term" value="C:plasma membrane"/>
    <property type="evidence" value="ECO:0007669"/>
    <property type="project" value="UniProtKB-SubCell"/>
</dbReference>
<dbReference type="InterPro" id="IPR038221">
    <property type="entry name" value="YidC_periplasmic_sf"/>
</dbReference>
<dbReference type="OrthoDB" id="9780552at2"/>
<feature type="transmembrane region" description="Helical" evidence="13">
    <location>
        <begin position="368"/>
        <end position="387"/>
    </location>
</feature>
<feature type="transmembrane region" description="Helical" evidence="13">
    <location>
        <begin position="431"/>
        <end position="454"/>
    </location>
</feature>
<comment type="similarity">
    <text evidence="2 13">Belongs to the OXA1/ALB3/YidC family. Type 1 subfamily.</text>
</comment>
<evidence type="ECO:0000256" key="10">
    <source>
        <dbReference type="ARBA" id="ARBA00023186"/>
    </source>
</evidence>
<dbReference type="PANTHER" id="PTHR12428">
    <property type="entry name" value="OXA1"/>
    <property type="match status" value="1"/>
</dbReference>
<keyword evidence="4 13" id="KW-0813">Transport</keyword>
<dbReference type="InterPro" id="IPR001708">
    <property type="entry name" value="YidC/ALB3/OXA1/COX18"/>
</dbReference>
<dbReference type="GO" id="GO:0032977">
    <property type="term" value="F:membrane insertase activity"/>
    <property type="evidence" value="ECO:0007669"/>
    <property type="project" value="InterPro"/>
</dbReference>
<evidence type="ECO:0000256" key="7">
    <source>
        <dbReference type="ARBA" id="ARBA00022927"/>
    </source>
</evidence>
<organism evidence="17 18">
    <name type="scientific">Plasticicumulans lactativorans</name>
    <dbReference type="NCBI Taxonomy" id="1133106"/>
    <lineage>
        <taxon>Bacteria</taxon>
        <taxon>Pseudomonadati</taxon>
        <taxon>Pseudomonadota</taxon>
        <taxon>Gammaproteobacteria</taxon>
        <taxon>Candidatus Competibacteraceae</taxon>
        <taxon>Plasticicumulans</taxon>
    </lineage>
</organism>
<dbReference type="RefSeq" id="WP_132539346.1">
    <property type="nucleotide sequence ID" value="NZ_SLWY01000004.1"/>
</dbReference>
<keyword evidence="18" id="KW-1185">Reference proteome</keyword>
<evidence type="ECO:0000256" key="12">
    <source>
        <dbReference type="ARBA" id="ARBA00033342"/>
    </source>
</evidence>
<dbReference type="EMBL" id="SLWY01000004">
    <property type="protein sequence ID" value="TCO82781.1"/>
    <property type="molecule type" value="Genomic_DNA"/>
</dbReference>
<name>A0A4R2LI14_9GAMM</name>
<dbReference type="AlphaFoldDB" id="A0A4R2LI14"/>
<evidence type="ECO:0000256" key="3">
    <source>
        <dbReference type="ARBA" id="ARBA00015325"/>
    </source>
</evidence>
<dbReference type="CDD" id="cd20070">
    <property type="entry name" value="5TM_YidC_Alb3"/>
    <property type="match status" value="1"/>
</dbReference>
<accession>A0A4R2LI14</accession>
<feature type="domain" description="Membrane insertase YidC/Oxa/ALB C-terminal" evidence="15">
    <location>
        <begin position="368"/>
        <end position="546"/>
    </location>
</feature>
<evidence type="ECO:0000256" key="14">
    <source>
        <dbReference type="SAM" id="MobiDB-lite"/>
    </source>
</evidence>
<reference evidence="17 18" key="1">
    <citation type="submission" date="2019-03" db="EMBL/GenBank/DDBJ databases">
        <title>Genomic Encyclopedia of Type Strains, Phase IV (KMG-IV): sequencing the most valuable type-strain genomes for metagenomic binning, comparative biology and taxonomic classification.</title>
        <authorList>
            <person name="Goeker M."/>
        </authorList>
    </citation>
    <scope>NUCLEOTIDE SEQUENCE [LARGE SCALE GENOMIC DNA]</scope>
    <source>
        <strain evidence="17 18">DSM 25287</strain>
    </source>
</reference>
<evidence type="ECO:0000256" key="1">
    <source>
        <dbReference type="ARBA" id="ARBA00004429"/>
    </source>
</evidence>
<evidence type="ECO:0000256" key="4">
    <source>
        <dbReference type="ARBA" id="ARBA00022448"/>
    </source>
</evidence>
<dbReference type="PRINTS" id="PR00701">
    <property type="entry name" value="60KDINNERMP"/>
</dbReference>
<evidence type="ECO:0000256" key="6">
    <source>
        <dbReference type="ARBA" id="ARBA00022692"/>
    </source>
</evidence>
<dbReference type="NCBIfam" id="TIGR03593">
    <property type="entry name" value="yidC_nterm"/>
    <property type="match status" value="1"/>
</dbReference>
<comment type="caution">
    <text evidence="17">The sequence shown here is derived from an EMBL/GenBank/DDBJ whole genome shotgun (WGS) entry which is preliminary data.</text>
</comment>
<evidence type="ECO:0000256" key="11">
    <source>
        <dbReference type="ARBA" id="ARBA00033245"/>
    </source>
</evidence>
<keyword evidence="5 13" id="KW-1003">Cell membrane</keyword>
<keyword evidence="6 13" id="KW-0812">Transmembrane</keyword>
<dbReference type="Proteomes" id="UP000295765">
    <property type="component" value="Unassembled WGS sequence"/>
</dbReference>
<keyword evidence="8 13" id="KW-1133">Transmembrane helix</keyword>
<comment type="function">
    <text evidence="13">Required for the insertion and/or proper folding and/or complex formation of integral membrane proteins into the membrane. Involved in integration of membrane proteins that insert both dependently and independently of the Sec translocase complex, as well as at least some lipoproteins. Aids folding of multispanning membrane proteins.</text>
</comment>
<comment type="caution">
    <text evidence="13">Lacks conserved residue(s) required for the propagation of feature annotation.</text>
</comment>
<dbReference type="CDD" id="cd19961">
    <property type="entry name" value="EcYidC-like_peri"/>
    <property type="match status" value="1"/>
</dbReference>
<evidence type="ECO:0000256" key="9">
    <source>
        <dbReference type="ARBA" id="ARBA00023136"/>
    </source>
</evidence>
<feature type="region of interest" description="Disordered" evidence="14">
    <location>
        <begin position="34"/>
        <end position="70"/>
    </location>
</feature>
<dbReference type="Pfam" id="PF14849">
    <property type="entry name" value="YidC_periplas"/>
    <property type="match status" value="1"/>
</dbReference>
<keyword evidence="10 13" id="KW-0143">Chaperone</keyword>
<dbReference type="InterPro" id="IPR028053">
    <property type="entry name" value="Membr_insert_YidC_N"/>
</dbReference>
<protein>
    <recommendedName>
        <fullName evidence="3 13">Membrane protein insertase YidC</fullName>
    </recommendedName>
    <alternativeName>
        <fullName evidence="12 13">Foldase YidC</fullName>
    </alternativeName>
    <alternativeName>
        <fullName evidence="11 13">Membrane integrase YidC</fullName>
    </alternativeName>
    <alternativeName>
        <fullName evidence="13">Membrane protein YidC</fullName>
    </alternativeName>
</protein>
<comment type="subcellular location">
    <subcellularLocation>
        <location evidence="1">Cell inner membrane</location>
        <topology evidence="1">Multi-pass membrane protein</topology>
    </subcellularLocation>
    <subcellularLocation>
        <location evidence="13">Cell membrane</location>
        <topology evidence="13">Multi-pass membrane protein</topology>
    </subcellularLocation>
</comment>
<keyword evidence="7 13" id="KW-0653">Protein transport</keyword>
<comment type="subunit">
    <text evidence="13">Interacts with the Sec translocase complex via SecD. Specifically interacts with transmembrane segments of nascent integral membrane proteins during membrane integration.</text>
</comment>
<evidence type="ECO:0000256" key="5">
    <source>
        <dbReference type="ARBA" id="ARBA00022475"/>
    </source>
</evidence>
<dbReference type="InterPro" id="IPR028055">
    <property type="entry name" value="YidC/Oxa/ALB_C"/>
</dbReference>
<evidence type="ECO:0000259" key="16">
    <source>
        <dbReference type="Pfam" id="PF14849"/>
    </source>
</evidence>
<feature type="transmembrane region" description="Helical" evidence="13">
    <location>
        <begin position="507"/>
        <end position="532"/>
    </location>
</feature>
<dbReference type="InterPro" id="IPR047196">
    <property type="entry name" value="YidC_ALB_C"/>
</dbReference>
<dbReference type="HAMAP" id="MF_01810">
    <property type="entry name" value="YidC_type1"/>
    <property type="match status" value="1"/>
</dbReference>
<dbReference type="PANTHER" id="PTHR12428:SF65">
    <property type="entry name" value="CYTOCHROME C OXIDASE ASSEMBLY PROTEIN COX18, MITOCHONDRIAL"/>
    <property type="match status" value="1"/>
</dbReference>
<gene>
    <name evidence="13" type="primary">yidC</name>
    <name evidence="17" type="ORF">EV699_104173</name>
</gene>
<dbReference type="NCBIfam" id="TIGR03592">
    <property type="entry name" value="yidC_oxa1_cterm"/>
    <property type="match status" value="1"/>
</dbReference>
<evidence type="ECO:0000313" key="17">
    <source>
        <dbReference type="EMBL" id="TCO82781.1"/>
    </source>
</evidence>
<evidence type="ECO:0000313" key="18">
    <source>
        <dbReference type="Proteomes" id="UP000295765"/>
    </source>
</evidence>
<dbReference type="NCBIfam" id="NF002353">
    <property type="entry name" value="PRK01318.1-4"/>
    <property type="match status" value="1"/>
</dbReference>
<evidence type="ECO:0000256" key="13">
    <source>
        <dbReference type="HAMAP-Rule" id="MF_01810"/>
    </source>
</evidence>